<dbReference type="PANTHER" id="PTHR34269">
    <property type="entry name" value="TRANSCRIPTION FACTOR B3-DOMAIN FAMILY-RELATED"/>
    <property type="match status" value="1"/>
</dbReference>
<proteinExistence type="predicted"/>
<evidence type="ECO:0000313" key="7">
    <source>
        <dbReference type="EMBL" id="VVB02534.1"/>
    </source>
</evidence>
<accession>A0A565BNS5</accession>
<organism evidence="7 8">
    <name type="scientific">Arabis nemorensis</name>
    <dbReference type="NCBI Taxonomy" id="586526"/>
    <lineage>
        <taxon>Eukaryota</taxon>
        <taxon>Viridiplantae</taxon>
        <taxon>Streptophyta</taxon>
        <taxon>Embryophyta</taxon>
        <taxon>Tracheophyta</taxon>
        <taxon>Spermatophyta</taxon>
        <taxon>Magnoliopsida</taxon>
        <taxon>eudicotyledons</taxon>
        <taxon>Gunneridae</taxon>
        <taxon>Pentapetalae</taxon>
        <taxon>rosids</taxon>
        <taxon>malvids</taxon>
        <taxon>Brassicales</taxon>
        <taxon>Brassicaceae</taxon>
        <taxon>Arabideae</taxon>
        <taxon>Arabis</taxon>
    </lineage>
</organism>
<keyword evidence="4" id="KW-0804">Transcription</keyword>
<evidence type="ECO:0000256" key="4">
    <source>
        <dbReference type="ARBA" id="ARBA00023163"/>
    </source>
</evidence>
<protein>
    <recommendedName>
        <fullName evidence="9">TF-B3 domain-containing protein</fullName>
    </recommendedName>
</protein>
<dbReference type="SUPFAM" id="SSF101936">
    <property type="entry name" value="DNA-binding pseudobarrel domain"/>
    <property type="match status" value="1"/>
</dbReference>
<feature type="region of interest" description="Disordered" evidence="6">
    <location>
        <begin position="1"/>
        <end position="49"/>
    </location>
</feature>
<keyword evidence="2" id="KW-0805">Transcription regulation</keyword>
<evidence type="ECO:0000256" key="3">
    <source>
        <dbReference type="ARBA" id="ARBA00023125"/>
    </source>
</evidence>
<dbReference type="GO" id="GO:0003677">
    <property type="term" value="F:DNA binding"/>
    <property type="evidence" value="ECO:0007669"/>
    <property type="project" value="UniProtKB-KW"/>
</dbReference>
<evidence type="ECO:0000256" key="5">
    <source>
        <dbReference type="ARBA" id="ARBA00023242"/>
    </source>
</evidence>
<dbReference type="EMBL" id="CABITT030000004">
    <property type="protein sequence ID" value="VVB02534.1"/>
    <property type="molecule type" value="Genomic_DNA"/>
</dbReference>
<keyword evidence="3" id="KW-0238">DNA-binding</keyword>
<dbReference type="PANTHER" id="PTHR34269:SF11">
    <property type="entry name" value="B3 DOMAIN PROTEIN"/>
    <property type="match status" value="1"/>
</dbReference>
<dbReference type="Proteomes" id="UP000489600">
    <property type="component" value="Unassembled WGS sequence"/>
</dbReference>
<reference evidence="7" key="1">
    <citation type="submission" date="2019-07" db="EMBL/GenBank/DDBJ databases">
        <authorList>
            <person name="Dittberner H."/>
        </authorList>
    </citation>
    <scope>NUCLEOTIDE SEQUENCE [LARGE SCALE GENOMIC DNA]</scope>
</reference>
<name>A0A565BNS5_9BRAS</name>
<feature type="compositionally biased region" description="Polar residues" evidence="6">
    <location>
        <begin position="9"/>
        <end position="25"/>
    </location>
</feature>
<sequence length="323" mass="36525">MSLSDDHLSSPTKKNQQPPQGASFLSSKETEKKSETSTSQETQATNVLPLNRDEEVLKYRYGSFWENPNYYGSDNIVTNSTGNLLNPSGGMLGGNIGSQRDPHDSIQMNPTSGEFENNNDQSFLNLEDSDAPMLPLHNPQSEMGEEGYGTNTCELQSNISLPPCGSIESMMNAKRAREEIKMVPNPRPRVVNREQWPIKRILNLTDISLTACRLRLPRSSLEPYFQNHLPEAILQKLATDKPGITVNVYDHDTETTHKMCLVLQSNHYVLRGDWRKAFITRRGLREGQEIGMFWNATDSMLHFTVLDYANGRALAEEKKRKIH</sequence>
<dbReference type="InterPro" id="IPR015300">
    <property type="entry name" value="DNA-bd_pseudobarrel_sf"/>
</dbReference>
<comment type="subcellular location">
    <subcellularLocation>
        <location evidence="1">Nucleus</location>
    </subcellularLocation>
</comment>
<gene>
    <name evidence="7" type="ORF">ANE_LOCUS12978</name>
</gene>
<dbReference type="GO" id="GO:0005634">
    <property type="term" value="C:nucleus"/>
    <property type="evidence" value="ECO:0007669"/>
    <property type="project" value="UniProtKB-SubCell"/>
</dbReference>
<evidence type="ECO:0000256" key="2">
    <source>
        <dbReference type="ARBA" id="ARBA00023015"/>
    </source>
</evidence>
<keyword evidence="8" id="KW-1185">Reference proteome</keyword>
<comment type="caution">
    <text evidence="7">The sequence shown here is derived from an EMBL/GenBank/DDBJ whole genome shotgun (WGS) entry which is preliminary data.</text>
</comment>
<dbReference type="InterPro" id="IPR051442">
    <property type="entry name" value="B3_domain"/>
</dbReference>
<dbReference type="CDD" id="cd10017">
    <property type="entry name" value="B3_DNA"/>
    <property type="match status" value="1"/>
</dbReference>
<keyword evidence="5" id="KW-0539">Nucleus</keyword>
<evidence type="ECO:0000313" key="8">
    <source>
        <dbReference type="Proteomes" id="UP000489600"/>
    </source>
</evidence>
<evidence type="ECO:0008006" key="9">
    <source>
        <dbReference type="Google" id="ProtNLM"/>
    </source>
</evidence>
<evidence type="ECO:0000256" key="6">
    <source>
        <dbReference type="SAM" id="MobiDB-lite"/>
    </source>
</evidence>
<dbReference type="AlphaFoldDB" id="A0A565BNS5"/>
<evidence type="ECO:0000256" key="1">
    <source>
        <dbReference type="ARBA" id="ARBA00004123"/>
    </source>
</evidence>
<dbReference type="Gene3D" id="2.40.330.10">
    <property type="entry name" value="DNA-binding pseudobarrel domain"/>
    <property type="match status" value="1"/>
</dbReference>
<dbReference type="InterPro" id="IPR003340">
    <property type="entry name" value="B3_DNA-bd"/>
</dbReference>
<dbReference type="OrthoDB" id="1915967at2759"/>